<dbReference type="EMBL" id="LRQB01000033">
    <property type="protein sequence ID" value="KXA21316.1"/>
    <property type="molecule type" value="Genomic_DNA"/>
</dbReference>
<organism evidence="1 2">
    <name type="scientific">Gardnerella vaginalis</name>
    <dbReference type="NCBI Taxonomy" id="2702"/>
    <lineage>
        <taxon>Bacteria</taxon>
        <taxon>Bacillati</taxon>
        <taxon>Actinomycetota</taxon>
        <taxon>Actinomycetes</taxon>
        <taxon>Bifidobacteriales</taxon>
        <taxon>Bifidobacteriaceae</taxon>
        <taxon>Gardnerella</taxon>
    </lineage>
</organism>
<name>A0A133NYE2_GARVA</name>
<reference evidence="1 2" key="1">
    <citation type="submission" date="2016-01" db="EMBL/GenBank/DDBJ databases">
        <authorList>
            <person name="Oliw E.H."/>
        </authorList>
    </citation>
    <scope>NUCLEOTIDE SEQUENCE [LARGE SCALE GENOMIC DNA]</scope>
    <source>
        <strain evidence="1 2">PSS_7772B</strain>
    </source>
</reference>
<evidence type="ECO:0000313" key="1">
    <source>
        <dbReference type="EMBL" id="KXA21316.1"/>
    </source>
</evidence>
<accession>A0A133NYE2</accession>
<gene>
    <name evidence="1" type="ORF">HMPREF3208_00620</name>
</gene>
<protein>
    <submittedName>
        <fullName evidence="1">Uncharacterized protein</fullName>
    </submittedName>
</protein>
<dbReference type="Proteomes" id="UP000070687">
    <property type="component" value="Unassembled WGS sequence"/>
</dbReference>
<dbReference type="PATRIC" id="fig|2702.100.peg.598"/>
<comment type="caution">
    <text evidence="1">The sequence shown here is derived from an EMBL/GenBank/DDBJ whole genome shotgun (WGS) entry which is preliminary data.</text>
</comment>
<evidence type="ECO:0000313" key="2">
    <source>
        <dbReference type="Proteomes" id="UP000070687"/>
    </source>
</evidence>
<proteinExistence type="predicted"/>
<dbReference type="AlphaFoldDB" id="A0A133NYE2"/>
<sequence length="40" mass="4605">MSCNSSCWLGVKTTARSSSYYFASLRNREFCKCSFTVLRN</sequence>